<dbReference type="FunFam" id="2.30.30.40:FF:000100">
    <property type="entry name" value="SH3 domain-containing YSC84-like protein 1"/>
    <property type="match status" value="1"/>
</dbReference>
<dbReference type="GO" id="GO:0030479">
    <property type="term" value="C:actin cortical patch"/>
    <property type="evidence" value="ECO:0007669"/>
    <property type="project" value="TreeGrafter"/>
</dbReference>
<comment type="similarity">
    <text evidence="1">Belongs to the SH3YL1 family.</text>
</comment>
<dbReference type="OrthoDB" id="443981at2759"/>
<evidence type="ECO:0000313" key="6">
    <source>
        <dbReference type="EMBL" id="KAF6059372.1"/>
    </source>
</evidence>
<accession>A0A8X7TDD9</accession>
<evidence type="ECO:0000256" key="4">
    <source>
        <dbReference type="SAM" id="MobiDB-lite"/>
    </source>
</evidence>
<dbReference type="SUPFAM" id="SSF50044">
    <property type="entry name" value="SH3-domain"/>
    <property type="match status" value="1"/>
</dbReference>
<dbReference type="PANTHER" id="PTHR15629">
    <property type="entry name" value="SH3YL1 PROTEIN"/>
    <property type="match status" value="1"/>
</dbReference>
<name>A0A8X7TDD9_CANPA</name>
<dbReference type="Pfam" id="PF00018">
    <property type="entry name" value="SH3_1"/>
    <property type="match status" value="1"/>
</dbReference>
<dbReference type="Proteomes" id="UP000590412">
    <property type="component" value="Unassembled WGS sequence"/>
</dbReference>
<dbReference type="InterPro" id="IPR051702">
    <property type="entry name" value="SH3_domain_YSC84-like"/>
</dbReference>
<dbReference type="GO" id="GO:0030447">
    <property type="term" value="P:filamentous growth"/>
    <property type="evidence" value="ECO:0007669"/>
    <property type="project" value="UniProtKB-ARBA"/>
</dbReference>
<organism evidence="6 7">
    <name type="scientific">Candida parapsilosis</name>
    <name type="common">Yeast</name>
    <dbReference type="NCBI Taxonomy" id="5480"/>
    <lineage>
        <taxon>Eukaryota</taxon>
        <taxon>Fungi</taxon>
        <taxon>Dikarya</taxon>
        <taxon>Ascomycota</taxon>
        <taxon>Saccharomycotina</taxon>
        <taxon>Pichiomycetes</taxon>
        <taxon>Debaryomycetaceae</taxon>
        <taxon>Candida/Lodderomyces clade</taxon>
        <taxon>Candida</taxon>
    </lineage>
</organism>
<feature type="compositionally biased region" description="Polar residues" evidence="4">
    <location>
        <begin position="390"/>
        <end position="400"/>
    </location>
</feature>
<dbReference type="AlphaFoldDB" id="A0A8X7TDD9"/>
<dbReference type="InterPro" id="IPR007461">
    <property type="entry name" value="Ysc84_actin-binding"/>
</dbReference>
<proteinExistence type="inferred from homology"/>
<dbReference type="PROSITE" id="PS50002">
    <property type="entry name" value="SH3"/>
    <property type="match status" value="1"/>
</dbReference>
<dbReference type="GO" id="GO:0051666">
    <property type="term" value="P:actin cortical patch localization"/>
    <property type="evidence" value="ECO:0007669"/>
    <property type="project" value="TreeGrafter"/>
</dbReference>
<sequence length="478" mass="51121">MGISNPIPRSLRSESKKAAKTLSSFIKPNQIAGPDQIIPPRILKNAKGLAIITVLKAGFLFSGRAGSGVIVARLPDGSWSPPSAIVTAGAGAGGMIGAELTDFVFVLNTKAAVDTFAQLGSVTLGTNVSVAAGPLGRSAEAAGTASLGSVSAVFAYSKTKGLYAGISLEGSVLMERREANRKFYGNNCKARNILAGQVDVPPACDSLMRVLNSRVFNNRMDYDEEDFYDDDYYDDIPDEFSDTTSEYSDRRRGSASGGGVRGGSGRRRRRNSDDYSDDDYYSEDDDYYGGRGSGGRGPRRDRGYDDYDHGRRDRRYDDYDGGRRERRSRANTGSSLSGAGGGLSSGGRTPSSSKTGSAWEDDIYDSGYNGKTRSRGNSDVDRLNARLGNSKLSPNRTSGAAPSRPSALSKPNFGGTPKTNATQAIALYSFKGEQSGDLPFKKGDVIDILKKTDTVDDWWTGRANGLTGIFPANYVELV</sequence>
<gene>
    <name evidence="6" type="ORF">FOB60_000954</name>
</gene>
<evidence type="ECO:0000256" key="1">
    <source>
        <dbReference type="ARBA" id="ARBA00007761"/>
    </source>
</evidence>
<dbReference type="CDD" id="cd11842">
    <property type="entry name" value="SH3_Ysc84p_like"/>
    <property type="match status" value="1"/>
</dbReference>
<dbReference type="InterPro" id="IPR033643">
    <property type="entry name" value="SYLF_SH3YL1-like"/>
</dbReference>
<feature type="compositionally biased region" description="Acidic residues" evidence="4">
    <location>
        <begin position="274"/>
        <end position="287"/>
    </location>
</feature>
<evidence type="ECO:0000256" key="2">
    <source>
        <dbReference type="ARBA" id="ARBA00022443"/>
    </source>
</evidence>
<dbReference type="GO" id="GO:0051017">
    <property type="term" value="P:actin filament bundle assembly"/>
    <property type="evidence" value="ECO:0007669"/>
    <property type="project" value="TreeGrafter"/>
</dbReference>
<dbReference type="CDD" id="cd11525">
    <property type="entry name" value="SYLF_SH3YL1_like"/>
    <property type="match status" value="1"/>
</dbReference>
<evidence type="ECO:0000256" key="3">
    <source>
        <dbReference type="PROSITE-ProRule" id="PRU00192"/>
    </source>
</evidence>
<dbReference type="EMBL" id="JABWAB010000001">
    <property type="protein sequence ID" value="KAF6059372.1"/>
    <property type="molecule type" value="Genomic_DNA"/>
</dbReference>
<comment type="caution">
    <text evidence="6">The sequence shown here is derived from an EMBL/GenBank/DDBJ whole genome shotgun (WGS) entry which is preliminary data.</text>
</comment>
<feature type="region of interest" description="Disordered" evidence="4">
    <location>
        <begin position="230"/>
        <end position="417"/>
    </location>
</feature>
<feature type="domain" description="SH3" evidence="5">
    <location>
        <begin position="419"/>
        <end position="478"/>
    </location>
</feature>
<feature type="compositionally biased region" description="Acidic residues" evidence="4">
    <location>
        <begin position="230"/>
        <end position="241"/>
    </location>
</feature>
<reference evidence="6" key="1">
    <citation type="submission" date="2020-03" db="EMBL/GenBank/DDBJ databases">
        <title>FDA dAtabase for Regulatory Grade micrObial Sequences (FDA-ARGOS): Supporting development and validation of Infectious Disease Dx tests.</title>
        <authorList>
            <person name="Campos J."/>
            <person name="Goldberg B."/>
            <person name="Tallon L."/>
            <person name="Sadzewicz L."/>
            <person name="Vavikolanu K."/>
            <person name="Mehta A."/>
            <person name="Aluvathingal J."/>
            <person name="Nadendla S."/>
            <person name="Nandy P."/>
            <person name="Geyer C."/>
            <person name="Yan Y."/>
            <person name="Sichtig H."/>
        </authorList>
    </citation>
    <scope>NUCLEOTIDE SEQUENCE [LARGE SCALE GENOMIC DNA]</scope>
    <source>
        <strain evidence="6">FDAARGOS_652</strain>
    </source>
</reference>
<keyword evidence="2 3" id="KW-0728">SH3 domain</keyword>
<dbReference type="SMART" id="SM00326">
    <property type="entry name" value="SH3"/>
    <property type="match status" value="1"/>
</dbReference>
<feature type="compositionally biased region" description="Low complexity" evidence="4">
    <location>
        <begin position="346"/>
        <end position="357"/>
    </location>
</feature>
<evidence type="ECO:0000313" key="7">
    <source>
        <dbReference type="Proteomes" id="UP000590412"/>
    </source>
</evidence>
<dbReference type="InterPro" id="IPR001452">
    <property type="entry name" value="SH3_domain"/>
</dbReference>
<feature type="compositionally biased region" description="Basic and acidic residues" evidence="4">
    <location>
        <begin position="298"/>
        <end position="323"/>
    </location>
</feature>
<dbReference type="PRINTS" id="PR00452">
    <property type="entry name" value="SH3DOMAIN"/>
</dbReference>
<evidence type="ECO:0000259" key="5">
    <source>
        <dbReference type="PROSITE" id="PS50002"/>
    </source>
</evidence>
<dbReference type="GO" id="GO:0051015">
    <property type="term" value="F:actin filament binding"/>
    <property type="evidence" value="ECO:0007669"/>
    <property type="project" value="TreeGrafter"/>
</dbReference>
<protein>
    <recommendedName>
        <fullName evidence="5">SH3 domain-containing protein</fullName>
    </recommendedName>
</protein>
<dbReference type="InterPro" id="IPR036028">
    <property type="entry name" value="SH3-like_dom_sf"/>
</dbReference>
<dbReference type="Pfam" id="PF04366">
    <property type="entry name" value="Ysc84"/>
    <property type="match status" value="1"/>
</dbReference>
<dbReference type="Gene3D" id="2.30.30.40">
    <property type="entry name" value="SH3 Domains"/>
    <property type="match status" value="1"/>
</dbReference>
<dbReference type="PANTHER" id="PTHR15629:SF2">
    <property type="entry name" value="SH3 DOMAIN-CONTAINING YSC84-LIKE PROTEIN 1"/>
    <property type="match status" value="1"/>
</dbReference>
<dbReference type="GO" id="GO:0035091">
    <property type="term" value="F:phosphatidylinositol binding"/>
    <property type="evidence" value="ECO:0007669"/>
    <property type="project" value="TreeGrafter"/>
</dbReference>